<reference evidence="2 3" key="1">
    <citation type="submission" date="2024-04" db="EMBL/GenBank/DDBJ databases">
        <title>Novel species of the genus Ideonella isolated from streams.</title>
        <authorList>
            <person name="Lu H."/>
        </authorList>
    </citation>
    <scope>NUCLEOTIDE SEQUENCE [LARGE SCALE GENOMIC DNA]</scope>
    <source>
        <strain evidence="2 3">DXS29W</strain>
    </source>
</reference>
<dbReference type="Proteomes" id="UP001371218">
    <property type="component" value="Unassembled WGS sequence"/>
</dbReference>
<name>A0ABU9C0Q6_9BURK</name>
<protein>
    <recommendedName>
        <fullName evidence="4">Avirulence protein</fullName>
    </recommendedName>
</protein>
<proteinExistence type="predicted"/>
<evidence type="ECO:0000313" key="2">
    <source>
        <dbReference type="EMBL" id="MEK8034680.1"/>
    </source>
</evidence>
<organism evidence="2 3">
    <name type="scientific">Ideonella lacteola</name>
    <dbReference type="NCBI Taxonomy" id="2984193"/>
    <lineage>
        <taxon>Bacteria</taxon>
        <taxon>Pseudomonadati</taxon>
        <taxon>Pseudomonadota</taxon>
        <taxon>Betaproteobacteria</taxon>
        <taxon>Burkholderiales</taxon>
        <taxon>Sphaerotilaceae</taxon>
        <taxon>Ideonella</taxon>
    </lineage>
</organism>
<gene>
    <name evidence="2" type="ORF">AACH06_28010</name>
</gene>
<feature type="compositionally biased region" description="Low complexity" evidence="1">
    <location>
        <begin position="47"/>
        <end position="63"/>
    </location>
</feature>
<keyword evidence="3" id="KW-1185">Reference proteome</keyword>
<accession>A0ABU9C0Q6</accession>
<feature type="region of interest" description="Disordered" evidence="1">
    <location>
        <begin position="14"/>
        <end position="63"/>
    </location>
</feature>
<dbReference type="RefSeq" id="WP_341429109.1">
    <property type="nucleotide sequence ID" value="NZ_JBBUTG010000033.1"/>
</dbReference>
<evidence type="ECO:0000256" key="1">
    <source>
        <dbReference type="SAM" id="MobiDB-lite"/>
    </source>
</evidence>
<evidence type="ECO:0000313" key="3">
    <source>
        <dbReference type="Proteomes" id="UP001371218"/>
    </source>
</evidence>
<sequence length="390" mass="41968">MKIFGNCCNATDVAESAHTARPRGDSTPTRRAATPRPGLGEGSSPLPSRRPAAAEADAGTASATPARLAVSANKEAFLASRPLVPPKLTPEERQQQQQLTVEQIQRLATHYESKLGVDVRTITTGRTTAVADQLQALTMDAQRSGKPIAALLVTNMVSPAEAQAISSGMGHLDAFIATPSGRLLNLVGYPLPSSFMVDVKLASRGQLMATMDLNVFLTHSNSKSAHPQAGDTECASLGMASMKEYLKNDCEQLRDHSLVLCNGQQEGRDDRGHLLIPSPQALRYSQSGLAVKIAEAVVTSTQSEASVFHGRDKYTVKTLAGYARDGVALERPLAPPGSSRLDAAELDSFRQQWADAYREMKPKREAMKDKAELNAYLAQVQHRHHVLAGR</sequence>
<dbReference type="EMBL" id="JBBUTG010000033">
    <property type="protein sequence ID" value="MEK8034680.1"/>
    <property type="molecule type" value="Genomic_DNA"/>
</dbReference>
<evidence type="ECO:0008006" key="4">
    <source>
        <dbReference type="Google" id="ProtNLM"/>
    </source>
</evidence>
<comment type="caution">
    <text evidence="2">The sequence shown here is derived from an EMBL/GenBank/DDBJ whole genome shotgun (WGS) entry which is preliminary data.</text>
</comment>